<evidence type="ECO:0000313" key="4">
    <source>
        <dbReference type="EMBL" id="KGM48075.1"/>
    </source>
</evidence>
<name>A0A0A0ECQ7_9RHOB</name>
<organism evidence="4 5">
    <name type="scientific">Pseudooceanicola atlanticus</name>
    <dbReference type="NCBI Taxonomy" id="1461694"/>
    <lineage>
        <taxon>Bacteria</taxon>
        <taxon>Pseudomonadati</taxon>
        <taxon>Pseudomonadota</taxon>
        <taxon>Alphaproteobacteria</taxon>
        <taxon>Rhodobacterales</taxon>
        <taxon>Paracoccaceae</taxon>
        <taxon>Pseudooceanicola</taxon>
    </lineage>
</organism>
<evidence type="ECO:0000256" key="2">
    <source>
        <dbReference type="ARBA" id="ARBA00022679"/>
    </source>
</evidence>
<dbReference type="PANTHER" id="PTHR43861:SF1">
    <property type="entry name" value="TRANS-ACONITATE 2-METHYLTRANSFERASE"/>
    <property type="match status" value="1"/>
</dbReference>
<dbReference type="AlphaFoldDB" id="A0A0A0ECQ7"/>
<evidence type="ECO:0000313" key="5">
    <source>
        <dbReference type="Proteomes" id="UP000030004"/>
    </source>
</evidence>
<reference evidence="4 5" key="1">
    <citation type="journal article" date="2015" name="Antonie Van Leeuwenhoek">
        <title>Pseudooceanicola atlanticus gen. nov. sp. nov., isolated from surface seawater of the Atlantic Ocean and reclassification of Oceanicola batsensis, Oceanicola marinus, Oceanicola nitratireducens, Oceanicola nanhaiensis, Oceanicola antarcticus and Oceanicola flagellatus, as Pseudooceanicola batsensis comb. nov., Pseudooceanicola marinus comb. nov., Pseudooceanicola nitratireducens comb. nov., Pseudooceanicola nanhaiensis comb. nov., Pseudooceanicola antarcticus comb. nov., and Pseudooceanicola flagellatus comb. nov.</title>
        <authorList>
            <person name="Lai Q."/>
            <person name="Li G."/>
            <person name="Liu X."/>
            <person name="Du Y."/>
            <person name="Sun F."/>
            <person name="Shao Z."/>
        </authorList>
    </citation>
    <scope>NUCLEOTIDE SEQUENCE [LARGE SCALE GENOMIC DNA]</scope>
    <source>
        <strain evidence="4 5">22II-s11g</strain>
    </source>
</reference>
<dbReference type="InterPro" id="IPR029063">
    <property type="entry name" value="SAM-dependent_MTases_sf"/>
</dbReference>
<comment type="caution">
    <text evidence="4">The sequence shown here is derived from an EMBL/GenBank/DDBJ whole genome shotgun (WGS) entry which is preliminary data.</text>
</comment>
<keyword evidence="5" id="KW-1185">Reference proteome</keyword>
<dbReference type="CDD" id="cd02440">
    <property type="entry name" value="AdoMet_MTases"/>
    <property type="match status" value="1"/>
</dbReference>
<dbReference type="InterPro" id="IPR041698">
    <property type="entry name" value="Methyltransf_25"/>
</dbReference>
<protein>
    <submittedName>
        <fullName evidence="4">Methyltransferase</fullName>
    </submittedName>
</protein>
<feature type="domain" description="Methyltransferase" evidence="3">
    <location>
        <begin position="45"/>
        <end position="135"/>
    </location>
</feature>
<dbReference type="PANTHER" id="PTHR43861">
    <property type="entry name" value="TRANS-ACONITATE 2-METHYLTRANSFERASE-RELATED"/>
    <property type="match status" value="1"/>
</dbReference>
<evidence type="ECO:0000259" key="3">
    <source>
        <dbReference type="Pfam" id="PF13649"/>
    </source>
</evidence>
<dbReference type="Gene3D" id="3.40.50.150">
    <property type="entry name" value="Vaccinia Virus protein VP39"/>
    <property type="match status" value="1"/>
</dbReference>
<sequence length="200" mass="21584">MALAARTGDIYQRNAARFDAERAKHLHEAAWLDRMLAVLGPAPRVLDVGCGAGEPIARAMIARGARVTGLDIAPAMLALARDRMPEAEWIEGDMRELALDRDFDAIIGWHSFFHLTADDQRRTLPRLAAHLAPGGALLLTVGPGAGEEVGRVGDDPIYHASLAPEEYRAILDSQGISIRSFTVEDPTCGGATILLAQKNR</sequence>
<keyword evidence="2 4" id="KW-0808">Transferase</keyword>
<dbReference type="Proteomes" id="UP000030004">
    <property type="component" value="Unassembled WGS sequence"/>
</dbReference>
<proteinExistence type="predicted"/>
<accession>A0A0A0ECQ7</accession>
<dbReference type="EMBL" id="AQQX01000005">
    <property type="protein sequence ID" value="KGM48075.1"/>
    <property type="molecule type" value="Genomic_DNA"/>
</dbReference>
<dbReference type="Pfam" id="PF13649">
    <property type="entry name" value="Methyltransf_25"/>
    <property type="match status" value="1"/>
</dbReference>
<dbReference type="eggNOG" id="COG2226">
    <property type="taxonomic scope" value="Bacteria"/>
</dbReference>
<dbReference type="GO" id="GO:0008168">
    <property type="term" value="F:methyltransferase activity"/>
    <property type="evidence" value="ECO:0007669"/>
    <property type="project" value="UniProtKB-KW"/>
</dbReference>
<dbReference type="SUPFAM" id="SSF53335">
    <property type="entry name" value="S-adenosyl-L-methionine-dependent methyltransferases"/>
    <property type="match status" value="1"/>
</dbReference>
<keyword evidence="1 4" id="KW-0489">Methyltransferase</keyword>
<dbReference type="GO" id="GO:0032259">
    <property type="term" value="P:methylation"/>
    <property type="evidence" value="ECO:0007669"/>
    <property type="project" value="UniProtKB-KW"/>
</dbReference>
<gene>
    <name evidence="4" type="ORF">ATO9_13915</name>
</gene>
<evidence type="ECO:0000256" key="1">
    <source>
        <dbReference type="ARBA" id="ARBA00022603"/>
    </source>
</evidence>
<dbReference type="STRING" id="1461694.ATO9_13915"/>